<name>A0A9X7FXZ6_BACTU</name>
<dbReference type="Proteomes" id="UP000226106">
    <property type="component" value="Unassembled WGS sequence"/>
</dbReference>
<sequence>MKIVQLKEAIQIFGNFKLSEIIKMQDRPYECPKCKGEGSLQAKYDAYPKGLPDSGWAQDIKTKIVECEICQGHGYTKKQMRPIVKTEILGYE</sequence>
<dbReference type="Gene3D" id="1.10.274.110">
    <property type="match status" value="1"/>
</dbReference>
<organism evidence="1 2">
    <name type="scientific">Bacillus thuringiensis</name>
    <dbReference type="NCBI Taxonomy" id="1428"/>
    <lineage>
        <taxon>Bacteria</taxon>
        <taxon>Bacillati</taxon>
        <taxon>Bacillota</taxon>
        <taxon>Bacilli</taxon>
        <taxon>Bacillales</taxon>
        <taxon>Bacillaceae</taxon>
        <taxon>Bacillus</taxon>
        <taxon>Bacillus cereus group</taxon>
    </lineage>
</organism>
<dbReference type="InterPro" id="IPR038500">
    <property type="entry name" value="Antitermination_sf"/>
</dbReference>
<evidence type="ECO:0000313" key="2">
    <source>
        <dbReference type="Proteomes" id="UP000226106"/>
    </source>
</evidence>
<dbReference type="EMBL" id="NVCO01000007">
    <property type="protein sequence ID" value="PFT50860.1"/>
    <property type="molecule type" value="Genomic_DNA"/>
</dbReference>
<protein>
    <submittedName>
        <fullName evidence="1">Uncharacterized protein</fullName>
    </submittedName>
</protein>
<evidence type="ECO:0000313" key="1">
    <source>
        <dbReference type="EMBL" id="PFT50860.1"/>
    </source>
</evidence>
<comment type="caution">
    <text evidence="1">The sequence shown here is derived from an EMBL/GenBank/DDBJ whole genome shotgun (WGS) entry which is preliminary data.</text>
</comment>
<gene>
    <name evidence="1" type="ORF">COK72_02305</name>
</gene>
<dbReference type="AlphaFoldDB" id="A0A9X7FXZ6"/>
<dbReference type="RefSeq" id="WP_098640143.1">
    <property type="nucleotide sequence ID" value="NZ_NVCO01000007.1"/>
</dbReference>
<accession>A0A9X7FXZ6</accession>
<proteinExistence type="predicted"/>
<reference evidence="1 2" key="1">
    <citation type="submission" date="2017-09" db="EMBL/GenBank/DDBJ databases">
        <title>Large-scale bioinformatics analysis of Bacillus genomes uncovers conserved roles of natural products in bacterial physiology.</title>
        <authorList>
            <consortium name="Agbiome Team Llc"/>
            <person name="Bleich R.M."/>
            <person name="Grubbs K.J."/>
            <person name="Santa Maria K.C."/>
            <person name="Allen S.E."/>
            <person name="Farag S."/>
            <person name="Shank E.A."/>
            <person name="Bowers A."/>
        </authorList>
    </citation>
    <scope>NUCLEOTIDE SEQUENCE [LARGE SCALE GENOMIC DNA]</scope>
    <source>
        <strain evidence="1 2">AFS065400</strain>
    </source>
</reference>